<proteinExistence type="predicted"/>
<dbReference type="InterPro" id="IPR050769">
    <property type="entry name" value="NAT_camello-type"/>
</dbReference>
<dbReference type="Gene3D" id="3.40.630.30">
    <property type="match status" value="1"/>
</dbReference>
<reference evidence="3 4" key="1">
    <citation type="submission" date="2022-09" db="EMBL/GenBank/DDBJ databases">
        <authorList>
            <person name="Han X.L."/>
            <person name="Wang Q."/>
            <person name="Lu T."/>
        </authorList>
    </citation>
    <scope>NUCLEOTIDE SEQUENCE [LARGE SCALE GENOMIC DNA]</scope>
    <source>
        <strain evidence="3 4">WQ 127069</strain>
    </source>
</reference>
<evidence type="ECO:0000259" key="2">
    <source>
        <dbReference type="PROSITE" id="PS51186"/>
    </source>
</evidence>
<dbReference type="SUPFAM" id="SSF55729">
    <property type="entry name" value="Acyl-CoA N-acyltransferases (Nat)"/>
    <property type="match status" value="1"/>
</dbReference>
<accession>A0ABT2UDI1</accession>
<dbReference type="InterPro" id="IPR000182">
    <property type="entry name" value="GNAT_dom"/>
</dbReference>
<protein>
    <submittedName>
        <fullName evidence="3">GNAT family N-acetyltransferase</fullName>
    </submittedName>
</protein>
<comment type="caution">
    <text evidence="3">The sequence shown here is derived from an EMBL/GenBank/DDBJ whole genome shotgun (WGS) entry which is preliminary data.</text>
</comment>
<feature type="domain" description="N-acetyltransferase" evidence="2">
    <location>
        <begin position="6"/>
        <end position="153"/>
    </location>
</feature>
<dbReference type="Proteomes" id="UP001652445">
    <property type="component" value="Unassembled WGS sequence"/>
</dbReference>
<keyword evidence="4" id="KW-1185">Reference proteome</keyword>
<dbReference type="PANTHER" id="PTHR13947:SF37">
    <property type="entry name" value="LD18367P"/>
    <property type="match status" value="1"/>
</dbReference>
<evidence type="ECO:0000256" key="1">
    <source>
        <dbReference type="ARBA" id="ARBA00022679"/>
    </source>
</evidence>
<dbReference type="CDD" id="cd04301">
    <property type="entry name" value="NAT_SF"/>
    <property type="match status" value="1"/>
</dbReference>
<evidence type="ECO:0000313" key="4">
    <source>
        <dbReference type="Proteomes" id="UP001652445"/>
    </source>
</evidence>
<sequence>MGELTLQFSEPNNEDLLALIAKLDEYLYSLYPSEEVFVVNLDGPKVSDVVFVIAYLEDVSVGCGAYRPLDERTCELKRIFVDPSYRNKGIASRIVSFLEQEAAHAGFTSLLLETGPMQPESIELYKKLGFVEIERFGEYVDCPSSICMGKKLS</sequence>
<keyword evidence="1" id="KW-0808">Transferase</keyword>
<dbReference type="PANTHER" id="PTHR13947">
    <property type="entry name" value="GNAT FAMILY N-ACETYLTRANSFERASE"/>
    <property type="match status" value="1"/>
</dbReference>
<name>A0ABT2UDI1_9BACL</name>
<gene>
    <name evidence="3" type="ORF">OB236_11225</name>
</gene>
<dbReference type="RefSeq" id="WP_262684067.1">
    <property type="nucleotide sequence ID" value="NZ_JAOQIO010000034.1"/>
</dbReference>
<dbReference type="Pfam" id="PF00583">
    <property type="entry name" value="Acetyltransf_1"/>
    <property type="match status" value="1"/>
</dbReference>
<evidence type="ECO:0000313" key="3">
    <source>
        <dbReference type="EMBL" id="MCU6792691.1"/>
    </source>
</evidence>
<dbReference type="InterPro" id="IPR016181">
    <property type="entry name" value="Acyl_CoA_acyltransferase"/>
</dbReference>
<dbReference type="EMBL" id="JAOQIO010000034">
    <property type="protein sequence ID" value="MCU6792691.1"/>
    <property type="molecule type" value="Genomic_DNA"/>
</dbReference>
<dbReference type="PROSITE" id="PS51186">
    <property type="entry name" value="GNAT"/>
    <property type="match status" value="1"/>
</dbReference>
<organism evidence="3 4">
    <name type="scientific">Paenibacillus baimaensis</name>
    <dbReference type="NCBI Taxonomy" id="2982185"/>
    <lineage>
        <taxon>Bacteria</taxon>
        <taxon>Bacillati</taxon>
        <taxon>Bacillota</taxon>
        <taxon>Bacilli</taxon>
        <taxon>Bacillales</taxon>
        <taxon>Paenibacillaceae</taxon>
        <taxon>Paenibacillus</taxon>
    </lineage>
</organism>